<dbReference type="Pfam" id="PF05305">
    <property type="entry name" value="DUF732"/>
    <property type="match status" value="1"/>
</dbReference>
<feature type="chain" id="PRO_5029903881" description="DUF732 domain-containing protein" evidence="1">
    <location>
        <begin position="27"/>
        <end position="102"/>
    </location>
</feature>
<feature type="signal peptide" evidence="1">
    <location>
        <begin position="1"/>
        <end position="26"/>
    </location>
</feature>
<feature type="domain" description="DUF732" evidence="2">
    <location>
        <begin position="30"/>
        <end position="99"/>
    </location>
</feature>
<dbReference type="AlphaFoldDB" id="A0A7I7QT91"/>
<organism evidence="3 4">
    <name type="scientific">Mycolicibacterium sediminis</name>
    <dbReference type="NCBI Taxonomy" id="1286180"/>
    <lineage>
        <taxon>Bacteria</taxon>
        <taxon>Bacillati</taxon>
        <taxon>Actinomycetota</taxon>
        <taxon>Actinomycetes</taxon>
        <taxon>Mycobacteriales</taxon>
        <taxon>Mycobacteriaceae</taxon>
        <taxon>Mycolicibacterium</taxon>
    </lineage>
</organism>
<gene>
    <name evidence="3" type="ORF">MSEDJ_36200</name>
</gene>
<accession>A0A7I7QT91</accession>
<evidence type="ECO:0000313" key="3">
    <source>
        <dbReference type="EMBL" id="BBY29524.1"/>
    </source>
</evidence>
<name>A0A7I7QT91_9MYCO</name>
<dbReference type="EMBL" id="AP022588">
    <property type="protein sequence ID" value="BBY29524.1"/>
    <property type="molecule type" value="Genomic_DNA"/>
</dbReference>
<evidence type="ECO:0000313" key="4">
    <source>
        <dbReference type="Proteomes" id="UP000467193"/>
    </source>
</evidence>
<evidence type="ECO:0000259" key="2">
    <source>
        <dbReference type="Pfam" id="PF05305"/>
    </source>
</evidence>
<sequence length="102" mass="10615">MRGKFVVSVAAVGFALATTFAPPALADENDEIFLSVLDDEGITYPSAVDAVKVGMAVCDYLQEGNSLLDATQEVSNETSLNIEDSGFFVGAAAATYCPSESP</sequence>
<reference evidence="3 4" key="1">
    <citation type="journal article" date="2019" name="Emerg. Microbes Infect.">
        <title>Comprehensive subspecies identification of 175 nontuberculous mycobacteria species based on 7547 genomic profiles.</title>
        <authorList>
            <person name="Matsumoto Y."/>
            <person name="Kinjo T."/>
            <person name="Motooka D."/>
            <person name="Nabeya D."/>
            <person name="Jung N."/>
            <person name="Uechi K."/>
            <person name="Horii T."/>
            <person name="Iida T."/>
            <person name="Fujita J."/>
            <person name="Nakamura S."/>
        </authorList>
    </citation>
    <scope>NUCLEOTIDE SEQUENCE [LARGE SCALE GENOMIC DNA]</scope>
    <source>
        <strain evidence="3 4">JCM 17899</strain>
    </source>
</reference>
<evidence type="ECO:0000256" key="1">
    <source>
        <dbReference type="SAM" id="SignalP"/>
    </source>
</evidence>
<dbReference type="Proteomes" id="UP000467193">
    <property type="component" value="Chromosome"/>
</dbReference>
<dbReference type="RefSeq" id="WP_163798370.1">
    <property type="nucleotide sequence ID" value="NZ_AP022588.1"/>
</dbReference>
<keyword evidence="4" id="KW-1185">Reference proteome</keyword>
<keyword evidence="1" id="KW-0732">Signal</keyword>
<dbReference type="InterPro" id="IPR007969">
    <property type="entry name" value="DUF732"/>
</dbReference>
<proteinExistence type="predicted"/>
<protein>
    <recommendedName>
        <fullName evidence="2">DUF732 domain-containing protein</fullName>
    </recommendedName>
</protein>
<dbReference type="KEGG" id="msei:MSEDJ_36200"/>